<evidence type="ECO:0000313" key="2">
    <source>
        <dbReference type="EMBL" id="VDG69789.1"/>
    </source>
</evidence>
<accession>A0ABY6SP22</accession>
<dbReference type="EMBL" id="UYIN01000001">
    <property type="protein sequence ID" value="VDG69789.1"/>
    <property type="molecule type" value="Genomic_DNA"/>
</dbReference>
<evidence type="ECO:0000256" key="1">
    <source>
        <dbReference type="SAM" id="Coils"/>
    </source>
</evidence>
<name>A0ABY6SP22_9CLOT</name>
<proteinExistence type="predicted"/>
<dbReference type="Proteomes" id="UP000277570">
    <property type="component" value="Unassembled WGS sequence"/>
</dbReference>
<keyword evidence="1" id="KW-0175">Coiled coil</keyword>
<feature type="coiled-coil region" evidence="1">
    <location>
        <begin position="393"/>
        <end position="420"/>
    </location>
</feature>
<sequence>MILNPFTAPVYTRLINIDSSFVSRILDKVLFIDRDSWSQLSLIFLNNIYEETQQEEENKNNFDINLILNLLLQLNSVKNSRGSINGNHKYIEKNIEYVINNYLYTVNLLDKKVYDKLKNINVQIENGSYKNVQKNKNHNINLQNIKKLYYEVNKNNLIKLEKIKSLNNEDIVNEIAKNVVYRDKTINRKQFLNLINIGNFKNITNRQRNINLISLLDAANISRKVIERNLLYIENFQNKIDKENMVRSFSTNILKKISESTENTAEEELLYIIKNYKKALVDNIEVLKNVHEENNIKRLTKSRSTEVENYRQLYELKRFKKDSLIESLNRKFIVNEEKKNYEKVINNNYFLKGINELKNIYYLNELYIKKNQLLSLSLKEEKLNNLIIRKNISKEEKINKLEIKKEIQNLREELKKETLLNIKRNNYIYEANLLNNKVYNKLKGINVQIENGSYKNVQKNKNHNINLQNIKKLYYKVNKNNLIKLQKIQSLHNEDIVNEIAKNVVYTDTTINRKQFLNFGDIVDFKIKTNRQRNRNFIFLLSTINGSKFVSLLDTININKSILLLDAVNISKKVIERNLLYIENFQNKIDKENMFRSFSTNVLKKISESTENTAEEELLYIIKNYKKTLVDNIEVLKNVHEENNIKRLTKSRSTEVENYRQLYELKRFKEDSLIESLNRKFIVNEEKKNYENVENYKEVENYEKVINNNYFLKGINELKNIYYLNELYIKKKQLFSLSLKEEKLKNLIIRKNVSKEEKINKLEINNEIQNLREELKKETLLNIKRNNYIYEANLLNNKVYNKLKGINVQIENYSYENIEKSKNHHINKNSLIESEEIQSLYNKNIFNEVFEDALYKNKTIKKNQFLKFIDIEKFEDKINTRKNKSLISLLDAVNISKKVIERNLLYIEKFQNKIDKENMFGNFSTNVLKKISESTEKMVEEELLYIIKNYKKALGDNIEVLKNVKSSSIAIENYEQIYNLKRFKENSLIKSVTKSVNEKFFIDAERQNYERVTKNNYFLKEINVLKNIYSLNELYLKKKKLLSLSLREESFKNLIQKSNVLLKADKYEDKTAKDSIKKINSRENTNNLYDLNTDLKYKRNITINENKEQINKSVNNETKINEKEIYKVITETVESLVDKKLNEVKENKLNEEEIDNLSKKVMAKIEKNLSYEKRRRGLM</sequence>
<keyword evidence="3" id="KW-1185">Reference proteome</keyword>
<evidence type="ECO:0000313" key="3">
    <source>
        <dbReference type="Proteomes" id="UP000277570"/>
    </source>
</evidence>
<dbReference type="RefSeq" id="WP_125147687.1">
    <property type="nucleotide sequence ID" value="NZ_UYIN01000001.1"/>
</dbReference>
<protein>
    <submittedName>
        <fullName evidence="2">Uncharacterized protein</fullName>
    </submittedName>
</protein>
<comment type="caution">
    <text evidence="2">The sequence shown here is derived from an EMBL/GenBank/DDBJ whole genome shotgun (WGS) entry which is preliminary data.</text>
</comment>
<reference evidence="2 3" key="1">
    <citation type="submission" date="2018-11" db="EMBL/GenBank/DDBJ databases">
        <authorList>
            <consortium name="Pathogen Informatics"/>
        </authorList>
    </citation>
    <scope>NUCLEOTIDE SEQUENCE [LARGE SCALE GENOMIC DNA]</scope>
    <source>
        <strain evidence="2 3">NCTC10913</strain>
    </source>
</reference>
<organism evidence="2 3">
    <name type="scientific">Clostridium carnis</name>
    <dbReference type="NCBI Taxonomy" id="1530"/>
    <lineage>
        <taxon>Bacteria</taxon>
        <taxon>Bacillati</taxon>
        <taxon>Bacillota</taxon>
        <taxon>Clostridia</taxon>
        <taxon>Eubacteriales</taxon>
        <taxon>Clostridiaceae</taxon>
        <taxon>Clostridium</taxon>
    </lineage>
</organism>
<gene>
    <name evidence="2" type="ORF">NCTC10913_00429</name>
</gene>
<feature type="coiled-coil region" evidence="1">
    <location>
        <begin position="754"/>
        <end position="781"/>
    </location>
</feature>